<feature type="compositionally biased region" description="Polar residues" evidence="1">
    <location>
        <begin position="219"/>
        <end position="229"/>
    </location>
</feature>
<accession>A0AAW0FDZ9</accession>
<feature type="compositionally biased region" description="Polar residues" evidence="1">
    <location>
        <begin position="22"/>
        <end position="44"/>
    </location>
</feature>
<dbReference type="EMBL" id="JASBNA010000099">
    <property type="protein sequence ID" value="KAK7676969.1"/>
    <property type="molecule type" value="Genomic_DNA"/>
</dbReference>
<dbReference type="AlphaFoldDB" id="A0AAW0FDZ9"/>
<reference evidence="2 3" key="1">
    <citation type="submission" date="2022-09" db="EMBL/GenBank/DDBJ databases">
        <authorList>
            <person name="Palmer J.M."/>
        </authorList>
    </citation>
    <scope>NUCLEOTIDE SEQUENCE [LARGE SCALE GENOMIC DNA]</scope>
    <source>
        <strain evidence="2 3">DSM 7382</strain>
    </source>
</reference>
<feature type="compositionally biased region" description="Basic and acidic residues" evidence="1">
    <location>
        <begin position="206"/>
        <end position="217"/>
    </location>
</feature>
<evidence type="ECO:0000313" key="2">
    <source>
        <dbReference type="EMBL" id="KAK7676969.1"/>
    </source>
</evidence>
<dbReference type="Proteomes" id="UP001385951">
    <property type="component" value="Unassembled WGS sequence"/>
</dbReference>
<name>A0AAW0FDZ9_9APHY</name>
<evidence type="ECO:0000256" key="1">
    <source>
        <dbReference type="SAM" id="MobiDB-lite"/>
    </source>
</evidence>
<feature type="region of interest" description="Disordered" evidence="1">
    <location>
        <begin position="22"/>
        <end position="55"/>
    </location>
</feature>
<feature type="region of interest" description="Disordered" evidence="1">
    <location>
        <begin position="193"/>
        <end position="243"/>
    </location>
</feature>
<evidence type="ECO:0000313" key="3">
    <source>
        <dbReference type="Proteomes" id="UP001385951"/>
    </source>
</evidence>
<feature type="compositionally biased region" description="Basic and acidic residues" evidence="1">
    <location>
        <begin position="45"/>
        <end position="55"/>
    </location>
</feature>
<comment type="caution">
    <text evidence="2">The sequence shown here is derived from an EMBL/GenBank/DDBJ whole genome shotgun (WGS) entry which is preliminary data.</text>
</comment>
<sequence>MCFSTPMLHPLSPHVRNVSSVAKTQSVSPLKTVASLTTPPTTNQNKRDPNSSHLDKTVECTERDDGSHLATEAENRMTDIDLNTIGRDVARRIMSEEHKLLGFRPPHNSFAAKAQAAAAKHPIVKNAQVLPMAQLKQAAKADAERILTQQVLKLQAINLGTENQTGRVDSVTNSGIAEELNLVTGDTESSLSCFRAPKNTKHPKNASKDRLYTDGDASKSLSSGQNASPTMEDAIKPPMSRTETTDSIEIICNILG</sequence>
<organism evidence="2 3">
    <name type="scientific">Cerrena zonata</name>
    <dbReference type="NCBI Taxonomy" id="2478898"/>
    <lineage>
        <taxon>Eukaryota</taxon>
        <taxon>Fungi</taxon>
        <taxon>Dikarya</taxon>
        <taxon>Basidiomycota</taxon>
        <taxon>Agaricomycotina</taxon>
        <taxon>Agaricomycetes</taxon>
        <taxon>Polyporales</taxon>
        <taxon>Cerrenaceae</taxon>
        <taxon>Cerrena</taxon>
    </lineage>
</organism>
<keyword evidence="3" id="KW-1185">Reference proteome</keyword>
<proteinExistence type="predicted"/>
<gene>
    <name evidence="2" type="ORF">QCA50_020087</name>
</gene>
<protein>
    <submittedName>
        <fullName evidence="2">Uncharacterized protein</fullName>
    </submittedName>
</protein>